<accession>A0A3M8SWS4</accession>
<evidence type="ECO:0000313" key="2">
    <source>
        <dbReference type="EMBL" id="RNF83664.1"/>
    </source>
</evidence>
<feature type="transmembrane region" description="Helical" evidence="1">
    <location>
        <begin position="56"/>
        <end position="75"/>
    </location>
</feature>
<name>A0A3M8SWS4_9GAMM</name>
<dbReference type="Proteomes" id="UP000267049">
    <property type="component" value="Unassembled WGS sequence"/>
</dbReference>
<evidence type="ECO:0000256" key="1">
    <source>
        <dbReference type="SAM" id="Phobius"/>
    </source>
</evidence>
<feature type="transmembrane region" description="Helical" evidence="1">
    <location>
        <begin position="170"/>
        <end position="186"/>
    </location>
</feature>
<dbReference type="EMBL" id="RIBS01000004">
    <property type="protein sequence ID" value="RNF83664.1"/>
    <property type="molecule type" value="Genomic_DNA"/>
</dbReference>
<gene>
    <name evidence="2" type="ORF">EER27_09780</name>
</gene>
<evidence type="ECO:0000313" key="3">
    <source>
        <dbReference type="Proteomes" id="UP000267049"/>
    </source>
</evidence>
<dbReference type="RefSeq" id="WP_123087923.1">
    <property type="nucleotide sequence ID" value="NZ_RIBS01000004.1"/>
</dbReference>
<keyword evidence="1" id="KW-0812">Transmembrane</keyword>
<sequence length="301" mass="31584">MTAKPQPPVATGVRSAPAFPLALGAVLLAITLATLAVVAASSRAQGGDELAYLGEWLNSLCGTGLLVGINVAFAAAMVDRRGVPRRFLVALLAAVVVFYLGSFLLSWAREPLMKAWMGNDVGRLGMMMYWLPLVSLVQMMLVAWLGLLLAWRVGGGGVTPVTWHPGARRMLGSVVAFGACIGVVPLQGRLIGMLELVPMELLANGLPWLALVLGVVLGLAWLIAPMRHGPGVWPPFVSALLVGPLLLLVAMASRTSLLKISSNDVLGLVALALLLACPLLAWCLSRLVGHRLAKARTTAGG</sequence>
<feature type="transmembrane region" description="Helical" evidence="1">
    <location>
        <begin position="265"/>
        <end position="284"/>
    </location>
</feature>
<comment type="caution">
    <text evidence="2">The sequence shown here is derived from an EMBL/GenBank/DDBJ whole genome shotgun (WGS) entry which is preliminary data.</text>
</comment>
<dbReference type="AlphaFoldDB" id="A0A3M8SWS4"/>
<reference evidence="2 3" key="1">
    <citation type="submission" date="2018-11" db="EMBL/GenBank/DDBJ databases">
        <title>Lysobacter cryohumiis sp. nov., isolated from soil in the Tianshan Mountains, Xinjiang, China.</title>
        <authorList>
            <person name="Luo Y."/>
            <person name="Sheng H."/>
        </authorList>
    </citation>
    <scope>NUCLEOTIDE SEQUENCE [LARGE SCALE GENOMIC DNA]</scope>
    <source>
        <strain evidence="2 3">ZS60</strain>
    </source>
</reference>
<feature type="transmembrane region" description="Helical" evidence="1">
    <location>
        <begin position="128"/>
        <end position="150"/>
    </location>
</feature>
<feature type="transmembrane region" description="Helical" evidence="1">
    <location>
        <begin position="236"/>
        <end position="253"/>
    </location>
</feature>
<protein>
    <submittedName>
        <fullName evidence="2">Uncharacterized protein</fullName>
    </submittedName>
</protein>
<organism evidence="2 3">
    <name type="scientific">Montanilutibacter psychrotolerans</name>
    <dbReference type="NCBI Taxonomy" id="1327343"/>
    <lineage>
        <taxon>Bacteria</taxon>
        <taxon>Pseudomonadati</taxon>
        <taxon>Pseudomonadota</taxon>
        <taxon>Gammaproteobacteria</taxon>
        <taxon>Lysobacterales</taxon>
        <taxon>Lysobacteraceae</taxon>
        <taxon>Montanilutibacter</taxon>
    </lineage>
</organism>
<proteinExistence type="predicted"/>
<feature type="transmembrane region" description="Helical" evidence="1">
    <location>
        <begin position="206"/>
        <end position="224"/>
    </location>
</feature>
<dbReference type="OrthoDB" id="1496139at2"/>
<keyword evidence="3" id="KW-1185">Reference proteome</keyword>
<feature type="transmembrane region" description="Helical" evidence="1">
    <location>
        <begin position="87"/>
        <end position="108"/>
    </location>
</feature>
<keyword evidence="1" id="KW-1133">Transmembrane helix</keyword>
<keyword evidence="1" id="KW-0472">Membrane</keyword>